<dbReference type="EMBL" id="JARIHO010000039">
    <property type="protein sequence ID" value="KAJ7328274.1"/>
    <property type="molecule type" value="Genomic_DNA"/>
</dbReference>
<proteinExistence type="predicted"/>
<dbReference type="Proteomes" id="UP001218218">
    <property type="component" value="Unassembled WGS sequence"/>
</dbReference>
<evidence type="ECO:0000256" key="1">
    <source>
        <dbReference type="SAM" id="MobiDB-lite"/>
    </source>
</evidence>
<feature type="region of interest" description="Disordered" evidence="1">
    <location>
        <begin position="204"/>
        <end position="257"/>
    </location>
</feature>
<evidence type="ECO:0000313" key="2">
    <source>
        <dbReference type="EMBL" id="KAJ7328274.1"/>
    </source>
</evidence>
<name>A0AAD6ZLD4_9AGAR</name>
<evidence type="ECO:0000313" key="3">
    <source>
        <dbReference type="Proteomes" id="UP001218218"/>
    </source>
</evidence>
<feature type="compositionally biased region" description="Basic and acidic residues" evidence="1">
    <location>
        <begin position="243"/>
        <end position="257"/>
    </location>
</feature>
<protein>
    <submittedName>
        <fullName evidence="2">Uncharacterized protein</fullName>
    </submittedName>
</protein>
<accession>A0AAD6ZLD4</accession>
<keyword evidence="3" id="KW-1185">Reference proteome</keyword>
<gene>
    <name evidence="2" type="ORF">DFH08DRAFT_883734</name>
</gene>
<dbReference type="AlphaFoldDB" id="A0AAD6ZLD4"/>
<comment type="caution">
    <text evidence="2">The sequence shown here is derived from an EMBL/GenBank/DDBJ whole genome shotgun (WGS) entry which is preliminary data.</text>
</comment>
<feature type="compositionally biased region" description="Basic and acidic residues" evidence="1">
    <location>
        <begin position="206"/>
        <end position="233"/>
    </location>
</feature>
<sequence>MSTTAVPVTPLLSGPVTDPTDAQIEPRAWLINATHQYLSRKSPLLFHQVDAVEMQCVETFTPQQVQLFILYDLEVRGGRNGTKVPAGYDRWAGNYNAEGLAEGFAWINSAGVTMGLDRKVVNPEVFEVDMTDCYSSREWGAILGDGARLLSPEEARLYDRMMLLSASRSVAHEERIVKKETAKHARSLEAGEVEETEAAVKRLKFNKKDRPSDSKAASKADVKKLTEAEFARKAERKRARNGKKGDAAKSDAKMDVD</sequence>
<organism evidence="2 3">
    <name type="scientific">Mycena albidolilacea</name>
    <dbReference type="NCBI Taxonomy" id="1033008"/>
    <lineage>
        <taxon>Eukaryota</taxon>
        <taxon>Fungi</taxon>
        <taxon>Dikarya</taxon>
        <taxon>Basidiomycota</taxon>
        <taxon>Agaricomycotina</taxon>
        <taxon>Agaricomycetes</taxon>
        <taxon>Agaricomycetidae</taxon>
        <taxon>Agaricales</taxon>
        <taxon>Marasmiineae</taxon>
        <taxon>Mycenaceae</taxon>
        <taxon>Mycena</taxon>
    </lineage>
</organism>
<reference evidence="2" key="1">
    <citation type="submission" date="2023-03" db="EMBL/GenBank/DDBJ databases">
        <title>Massive genome expansion in bonnet fungi (Mycena s.s.) driven by repeated elements and novel gene families across ecological guilds.</title>
        <authorList>
            <consortium name="Lawrence Berkeley National Laboratory"/>
            <person name="Harder C.B."/>
            <person name="Miyauchi S."/>
            <person name="Viragh M."/>
            <person name="Kuo A."/>
            <person name="Thoen E."/>
            <person name="Andreopoulos B."/>
            <person name="Lu D."/>
            <person name="Skrede I."/>
            <person name="Drula E."/>
            <person name="Henrissat B."/>
            <person name="Morin E."/>
            <person name="Kohler A."/>
            <person name="Barry K."/>
            <person name="LaButti K."/>
            <person name="Morin E."/>
            <person name="Salamov A."/>
            <person name="Lipzen A."/>
            <person name="Mereny Z."/>
            <person name="Hegedus B."/>
            <person name="Baldrian P."/>
            <person name="Stursova M."/>
            <person name="Weitz H."/>
            <person name="Taylor A."/>
            <person name="Grigoriev I.V."/>
            <person name="Nagy L.G."/>
            <person name="Martin F."/>
            <person name="Kauserud H."/>
        </authorList>
    </citation>
    <scope>NUCLEOTIDE SEQUENCE</scope>
    <source>
        <strain evidence="2">CBHHK002</strain>
    </source>
</reference>